<evidence type="ECO:0000256" key="1">
    <source>
        <dbReference type="SAM" id="MobiDB-lite"/>
    </source>
</evidence>
<evidence type="ECO:0000313" key="2">
    <source>
        <dbReference type="EMBL" id="CAD7424153.1"/>
    </source>
</evidence>
<reference evidence="2" key="1">
    <citation type="submission" date="2020-11" db="EMBL/GenBank/DDBJ databases">
        <authorList>
            <person name="Tran Van P."/>
        </authorList>
    </citation>
    <scope>NUCLEOTIDE SEQUENCE</scope>
</reference>
<dbReference type="InterPro" id="IPR016135">
    <property type="entry name" value="UBQ-conjugating_enzyme/RWD"/>
</dbReference>
<dbReference type="SUPFAM" id="SSF54495">
    <property type="entry name" value="UBC-like"/>
    <property type="match status" value="1"/>
</dbReference>
<dbReference type="Gene3D" id="3.10.110.10">
    <property type="entry name" value="Ubiquitin Conjugating Enzyme"/>
    <property type="match status" value="1"/>
</dbReference>
<name>A0A7R9HIZ8_9NEOP</name>
<organism evidence="2">
    <name type="scientific">Timema monikensis</name>
    <dbReference type="NCBI Taxonomy" id="170555"/>
    <lineage>
        <taxon>Eukaryota</taxon>
        <taxon>Metazoa</taxon>
        <taxon>Ecdysozoa</taxon>
        <taxon>Arthropoda</taxon>
        <taxon>Hexapoda</taxon>
        <taxon>Insecta</taxon>
        <taxon>Pterygota</taxon>
        <taxon>Neoptera</taxon>
        <taxon>Polyneoptera</taxon>
        <taxon>Phasmatodea</taxon>
        <taxon>Timematodea</taxon>
        <taxon>Timematoidea</taxon>
        <taxon>Timematidae</taxon>
        <taxon>Timema</taxon>
    </lineage>
</organism>
<dbReference type="EMBL" id="OB792760">
    <property type="protein sequence ID" value="CAD7424153.1"/>
    <property type="molecule type" value="Genomic_DNA"/>
</dbReference>
<sequence length="333" mass="38021">MDSDDHENAISTINEYFEKNCDAKNKLIKEIQDWCDCNNNSITFLSNQTCENDQIRLNLIIGDGNHFSIICPQNYPNQEANFFVESTVSLQLWCNELNEFIFDSTEVLTLTSILNKAASSYYKKLNEPIDLYYSESDQTSEEELIEGEVEVYMELDDSEIDFCYMKKKWNQKETRLRAEKAKELTSEVTQSEECNGLISVKENKKSNPKQIFSTSAASGILTNDLITLLKSKEDNGIQVKPINDNIYQWSVKFSKFDSESALHHDLQELKMKYGYDYIELQLEFTMEFISLLSSSSKDTSPTVAEFYDAPSSQHGSIKTVPLEPGPLHGIGPT</sequence>
<gene>
    <name evidence="2" type="ORF">TMSB3V08_LOCUS1114</name>
</gene>
<protein>
    <recommendedName>
        <fullName evidence="3">RWD domain-containing protein</fullName>
    </recommendedName>
</protein>
<evidence type="ECO:0008006" key="3">
    <source>
        <dbReference type="Google" id="ProtNLM"/>
    </source>
</evidence>
<accession>A0A7R9HIZ8</accession>
<proteinExistence type="predicted"/>
<dbReference type="AlphaFoldDB" id="A0A7R9HIZ8"/>
<feature type="region of interest" description="Disordered" evidence="1">
    <location>
        <begin position="304"/>
        <end position="333"/>
    </location>
</feature>